<proteinExistence type="predicted"/>
<sequence length="205" mass="24544">MKNNSPYQTLPVPRTDPQTRFSDPTDMFSLARLHLRSLLIIDGTLFPGVKESKNRSGQTACGTGRSDVRYVCYNLPQVERSWKLARRVIYRCRRRNIVVHPSFANISMTPVYRRSSIDLSRFRCIRDRISIFEVSIYRRSNIEVLIYRRSNIDESRFRYIRDQIPMYRGFNILEIKYRYIKVSIYRRSNIDISSFRYIEDQISIY</sequence>
<keyword evidence="3" id="KW-1185">Reference proteome</keyword>
<name>A0A6H5HHE2_9HEMI</name>
<evidence type="ECO:0000313" key="3">
    <source>
        <dbReference type="Proteomes" id="UP000479000"/>
    </source>
</evidence>
<dbReference type="EMBL" id="CADCXU010029674">
    <property type="protein sequence ID" value="CAB0015868.1"/>
    <property type="molecule type" value="Genomic_DNA"/>
</dbReference>
<evidence type="ECO:0000313" key="2">
    <source>
        <dbReference type="EMBL" id="CAB0015868.1"/>
    </source>
</evidence>
<evidence type="ECO:0000256" key="1">
    <source>
        <dbReference type="SAM" id="MobiDB-lite"/>
    </source>
</evidence>
<dbReference type="AlphaFoldDB" id="A0A6H5HHE2"/>
<gene>
    <name evidence="2" type="ORF">NTEN_LOCUS20208</name>
</gene>
<reference evidence="2 3" key="1">
    <citation type="submission" date="2020-02" db="EMBL/GenBank/DDBJ databases">
        <authorList>
            <person name="Ferguson B K."/>
        </authorList>
    </citation>
    <scope>NUCLEOTIDE SEQUENCE [LARGE SCALE GENOMIC DNA]</scope>
</reference>
<organism evidence="2 3">
    <name type="scientific">Nesidiocoris tenuis</name>
    <dbReference type="NCBI Taxonomy" id="355587"/>
    <lineage>
        <taxon>Eukaryota</taxon>
        <taxon>Metazoa</taxon>
        <taxon>Ecdysozoa</taxon>
        <taxon>Arthropoda</taxon>
        <taxon>Hexapoda</taxon>
        <taxon>Insecta</taxon>
        <taxon>Pterygota</taxon>
        <taxon>Neoptera</taxon>
        <taxon>Paraneoptera</taxon>
        <taxon>Hemiptera</taxon>
        <taxon>Heteroptera</taxon>
        <taxon>Panheteroptera</taxon>
        <taxon>Cimicomorpha</taxon>
        <taxon>Miridae</taxon>
        <taxon>Dicyphina</taxon>
        <taxon>Nesidiocoris</taxon>
    </lineage>
</organism>
<protein>
    <submittedName>
        <fullName evidence="2">Uncharacterized protein</fullName>
    </submittedName>
</protein>
<dbReference type="Proteomes" id="UP000479000">
    <property type="component" value="Unassembled WGS sequence"/>
</dbReference>
<feature type="region of interest" description="Disordered" evidence="1">
    <location>
        <begin position="1"/>
        <end position="22"/>
    </location>
</feature>
<accession>A0A6H5HHE2</accession>